<feature type="region of interest" description="Disordered" evidence="1">
    <location>
        <begin position="91"/>
        <end position="119"/>
    </location>
</feature>
<reference evidence="2 3" key="1">
    <citation type="journal article" date="2023" name="Hortic Res">
        <title>Pangenome of water caltrop reveals structural variations and asymmetric subgenome divergence after allopolyploidization.</title>
        <authorList>
            <person name="Zhang X."/>
            <person name="Chen Y."/>
            <person name="Wang L."/>
            <person name="Yuan Y."/>
            <person name="Fang M."/>
            <person name="Shi L."/>
            <person name="Lu R."/>
            <person name="Comes H.P."/>
            <person name="Ma Y."/>
            <person name="Chen Y."/>
            <person name="Huang G."/>
            <person name="Zhou Y."/>
            <person name="Zheng Z."/>
            <person name="Qiu Y."/>
        </authorList>
    </citation>
    <scope>NUCLEOTIDE SEQUENCE [LARGE SCALE GENOMIC DNA]</scope>
    <source>
        <strain evidence="2">F231</strain>
    </source>
</reference>
<evidence type="ECO:0000313" key="2">
    <source>
        <dbReference type="EMBL" id="KAK4776910.1"/>
    </source>
</evidence>
<sequence length="160" mass="17916">MGSLQKVKQFTTSCTISSSPTRSPSTSPVVHIRRRRRKTLRMLLNHSDERRKFRLNYPESRVAREEGSQERAAATVACGLRSRRKLKDLLMSSPLPPLGEGTESDDGGEAAGPLMPEIATSDGSISIRRRYTGSLRTALGPFRYRLLRRAWRPVLGPIPE</sequence>
<dbReference type="AlphaFoldDB" id="A0AAN7L1P9"/>
<evidence type="ECO:0000313" key="3">
    <source>
        <dbReference type="Proteomes" id="UP001346149"/>
    </source>
</evidence>
<dbReference type="EMBL" id="JAXQNO010000018">
    <property type="protein sequence ID" value="KAK4776910.1"/>
    <property type="molecule type" value="Genomic_DNA"/>
</dbReference>
<keyword evidence="3" id="KW-1185">Reference proteome</keyword>
<dbReference type="PANTHER" id="PTHR34542:SF6">
    <property type="entry name" value="50S RIBOSOMAL-LIKE PROTEIN"/>
    <property type="match status" value="1"/>
</dbReference>
<accession>A0AAN7L1P9</accession>
<feature type="compositionally biased region" description="Polar residues" evidence="1">
    <location>
        <begin position="1"/>
        <end position="10"/>
    </location>
</feature>
<proteinExistence type="predicted"/>
<feature type="region of interest" description="Disordered" evidence="1">
    <location>
        <begin position="1"/>
        <end position="30"/>
    </location>
</feature>
<dbReference type="Proteomes" id="UP001346149">
    <property type="component" value="Unassembled WGS sequence"/>
</dbReference>
<gene>
    <name evidence="2" type="ORF">SAY86_005598</name>
</gene>
<feature type="compositionally biased region" description="Low complexity" evidence="1">
    <location>
        <begin position="11"/>
        <end position="28"/>
    </location>
</feature>
<protein>
    <submittedName>
        <fullName evidence="2">Uncharacterized protein</fullName>
    </submittedName>
</protein>
<comment type="caution">
    <text evidence="2">The sequence shown here is derived from an EMBL/GenBank/DDBJ whole genome shotgun (WGS) entry which is preliminary data.</text>
</comment>
<name>A0AAN7L1P9_TRANT</name>
<dbReference type="PANTHER" id="PTHR34542">
    <property type="entry name" value="OS08G0359900 PROTEIN"/>
    <property type="match status" value="1"/>
</dbReference>
<organism evidence="2 3">
    <name type="scientific">Trapa natans</name>
    <name type="common">Water chestnut</name>
    <dbReference type="NCBI Taxonomy" id="22666"/>
    <lineage>
        <taxon>Eukaryota</taxon>
        <taxon>Viridiplantae</taxon>
        <taxon>Streptophyta</taxon>
        <taxon>Embryophyta</taxon>
        <taxon>Tracheophyta</taxon>
        <taxon>Spermatophyta</taxon>
        <taxon>Magnoliopsida</taxon>
        <taxon>eudicotyledons</taxon>
        <taxon>Gunneridae</taxon>
        <taxon>Pentapetalae</taxon>
        <taxon>rosids</taxon>
        <taxon>malvids</taxon>
        <taxon>Myrtales</taxon>
        <taxon>Lythraceae</taxon>
        <taxon>Trapa</taxon>
    </lineage>
</organism>
<evidence type="ECO:0000256" key="1">
    <source>
        <dbReference type="SAM" id="MobiDB-lite"/>
    </source>
</evidence>